<name>A0A5K7SC53_9BACT</name>
<comment type="subcellular location">
    <subcellularLocation>
        <location evidence="2">Membrane</location>
        <topology evidence="2">Multi-pass membrane protein</topology>
    </subcellularLocation>
</comment>
<dbReference type="InterPro" id="IPR027417">
    <property type="entry name" value="P-loop_NTPase"/>
</dbReference>
<evidence type="ECO:0000256" key="2">
    <source>
        <dbReference type="ARBA" id="ARBA00004141"/>
    </source>
</evidence>
<evidence type="ECO:0000256" key="13">
    <source>
        <dbReference type="SAM" id="Phobius"/>
    </source>
</evidence>
<evidence type="ECO:0000256" key="10">
    <source>
        <dbReference type="ARBA" id="ARBA00022989"/>
    </source>
</evidence>
<dbReference type="InterPro" id="IPR029016">
    <property type="entry name" value="GAF-like_dom_sf"/>
</dbReference>
<keyword evidence="4" id="KW-0597">Phosphoprotein</keyword>
<dbReference type="Gene3D" id="3.30.450.40">
    <property type="match status" value="1"/>
</dbReference>
<keyword evidence="15" id="KW-0813">Transport</keyword>
<dbReference type="GO" id="GO:0005524">
    <property type="term" value="F:ATP binding"/>
    <property type="evidence" value="ECO:0007669"/>
    <property type="project" value="UniProtKB-KW"/>
</dbReference>
<keyword evidence="10 13" id="KW-1133">Transmembrane helix</keyword>
<keyword evidence="6 13" id="KW-0812">Transmembrane</keyword>
<dbReference type="Gene3D" id="3.40.50.620">
    <property type="entry name" value="HUPs"/>
    <property type="match status" value="1"/>
</dbReference>
<keyword evidence="15" id="KW-0407">Ion channel</keyword>
<evidence type="ECO:0000256" key="12">
    <source>
        <dbReference type="ARBA" id="ARBA00023136"/>
    </source>
</evidence>
<keyword evidence="9" id="KW-0067">ATP-binding</keyword>
<keyword evidence="7" id="KW-0547">Nucleotide-binding</keyword>
<gene>
    <name evidence="15" type="ORF">AQPE_3238</name>
</gene>
<evidence type="ECO:0000256" key="7">
    <source>
        <dbReference type="ARBA" id="ARBA00022741"/>
    </source>
</evidence>
<dbReference type="RefSeq" id="WP_318347338.1">
    <property type="nucleotide sequence ID" value="NZ_AP018694.1"/>
</dbReference>
<dbReference type="InterPro" id="IPR025201">
    <property type="entry name" value="KdpD_TM"/>
</dbReference>
<dbReference type="GO" id="GO:0034220">
    <property type="term" value="P:monoatomic ion transmembrane transport"/>
    <property type="evidence" value="ECO:0007669"/>
    <property type="project" value="UniProtKB-KW"/>
</dbReference>
<dbReference type="Proteomes" id="UP001193389">
    <property type="component" value="Chromosome"/>
</dbReference>
<dbReference type="InterPro" id="IPR004358">
    <property type="entry name" value="Sig_transdc_His_kin-like_C"/>
</dbReference>
<evidence type="ECO:0000256" key="11">
    <source>
        <dbReference type="ARBA" id="ARBA00023012"/>
    </source>
</evidence>
<dbReference type="InterPro" id="IPR005467">
    <property type="entry name" value="His_kinase_dom"/>
</dbReference>
<keyword evidence="15" id="KW-0406">Ion transport</keyword>
<dbReference type="Gene3D" id="1.20.120.620">
    <property type="entry name" value="Backbone structure of the membrane domain of e. Coli histidine kinase receptor kdpd"/>
    <property type="match status" value="1"/>
</dbReference>
<dbReference type="SUPFAM" id="SSF52402">
    <property type="entry name" value="Adenine nucleotide alpha hydrolases-like"/>
    <property type="match status" value="1"/>
</dbReference>
<keyword evidence="12 13" id="KW-0472">Membrane</keyword>
<keyword evidence="16" id="KW-1185">Reference proteome</keyword>
<dbReference type="EMBL" id="AP018694">
    <property type="protein sequence ID" value="BBE19065.1"/>
    <property type="molecule type" value="Genomic_DNA"/>
</dbReference>
<comment type="catalytic activity">
    <reaction evidence="1">
        <text>ATP + protein L-histidine = ADP + protein N-phospho-L-histidine.</text>
        <dbReference type="EC" id="2.7.13.3"/>
    </reaction>
</comment>
<keyword evidence="11" id="KW-0902">Two-component regulatory system</keyword>
<dbReference type="InterPro" id="IPR038318">
    <property type="entry name" value="KdpD_sf"/>
</dbReference>
<keyword evidence="5" id="KW-0808">Transferase</keyword>
<feature type="transmembrane region" description="Helical" evidence="13">
    <location>
        <begin position="431"/>
        <end position="460"/>
    </location>
</feature>
<evidence type="ECO:0000256" key="4">
    <source>
        <dbReference type="ARBA" id="ARBA00022553"/>
    </source>
</evidence>
<dbReference type="Gene3D" id="3.30.565.10">
    <property type="entry name" value="Histidine kinase-like ATPase, C-terminal domain"/>
    <property type="match status" value="1"/>
</dbReference>
<dbReference type="SMART" id="SM00388">
    <property type="entry name" value="HisKA"/>
    <property type="match status" value="1"/>
</dbReference>
<evidence type="ECO:0000313" key="16">
    <source>
        <dbReference type="Proteomes" id="UP001193389"/>
    </source>
</evidence>
<sequence length="889" mass="100339">MDFSDNRPNPDDLLASLKEEEEKSKRGKLKIFFGMCAGVGKTYSMLQAAHLEKQKGVDVIIGYIETHNRKETNQLVKGFELIPRKVFNYKGTAVQEMDTDAIIARKPQIVLVDELAHTNAPGSRHTKRFQDVQEILNNGIDVYTTVNVQHLESRADTVAQITGIVVRESIPDEIFEKSDEVELIDLTPDELLQRLTDGKIYTADRSAEAIQNFFRKGNITALREMALRIVADRVDKQLHEYMQVKRIKGPWKTGMHLLVAVGYSEQSARLLRWSKNLAYSMGATIQAIYVETTHELSSKEHEQLDKNIVLAKQLGIDFRITTHPDIVKAIVDFAQKENTTHIIIGKPNRQNTLSFWRLGNFVNKLIRQSGNIDVYILGTDDQLLTQQRKKFSVPVFTSPLTQYFATSLSVVFTAMLCFLLKGYMGYQVVSFILLCLVSILAVFFGTGPILIAAFLSSLIWDFFFIPPFYTFHIERTEDMLMLAMFFIIALLNGVLTSGVRRQEKKIRVREERTHAVYQLTKELSNASGITEVLAIATSDILKSFQLDCAIILKDENGQLRDRIEHDTTIHLSGNDWSVASWTCQHSTKAGKFTNTLPSGNFTFYPLIGNRITLGVIAVEHHKVFTQGEDQFWDTFLSQIASKLEREFLRDAARKAYVLKESDKLYKTLFNSISHELRIPVATIMGASDALLGKDYAPETRSALYNEINIASVRLNRLIENLLNMSRLDSGRISPHLDWCDLHDLINKVTETLSIELKPFNVHCVLADDMPLVKLDFGLMEQVLHNLLLNATQHAPEGTSLRVKFFYDNGFLTIEIMDRGSGFSSADLNMVFNKFYRGESAVAGGTGLGLSIVKGFVEAHNGTITAENRINGGARFVLKIPTEISDIFNV</sequence>
<dbReference type="PANTHER" id="PTHR45569">
    <property type="entry name" value="SENSOR PROTEIN KDPD"/>
    <property type="match status" value="1"/>
</dbReference>
<feature type="transmembrane region" description="Helical" evidence="13">
    <location>
        <begin position="400"/>
        <end position="419"/>
    </location>
</feature>
<dbReference type="Pfam" id="PF02518">
    <property type="entry name" value="HATPase_c"/>
    <property type="match status" value="1"/>
</dbReference>
<evidence type="ECO:0000313" key="15">
    <source>
        <dbReference type="EMBL" id="BBE19065.1"/>
    </source>
</evidence>
<dbReference type="PANTHER" id="PTHR45569:SF1">
    <property type="entry name" value="SENSOR PROTEIN KDPD"/>
    <property type="match status" value="1"/>
</dbReference>
<dbReference type="PRINTS" id="PR00344">
    <property type="entry name" value="BCTRLSENSOR"/>
</dbReference>
<dbReference type="Gene3D" id="1.10.287.130">
    <property type="match status" value="1"/>
</dbReference>
<reference evidence="15" key="1">
    <citation type="journal article" date="2020" name="Int. J. Syst. Evol. Microbiol.">
        <title>Aquipluma nitroreducens gen. nov. sp. nov., a novel facultatively anaerobic bacterium isolated from a freshwater lake.</title>
        <authorList>
            <person name="Watanabe M."/>
            <person name="Kojima H."/>
            <person name="Fukui M."/>
        </authorList>
    </citation>
    <scope>NUCLEOTIDE SEQUENCE</scope>
    <source>
        <strain evidence="15">MeG22</strain>
    </source>
</reference>
<dbReference type="PROSITE" id="PS50109">
    <property type="entry name" value="HIS_KIN"/>
    <property type="match status" value="1"/>
</dbReference>
<dbReference type="Pfam" id="PF02702">
    <property type="entry name" value="KdpD"/>
    <property type="match status" value="1"/>
</dbReference>
<evidence type="ECO:0000256" key="3">
    <source>
        <dbReference type="ARBA" id="ARBA00012438"/>
    </source>
</evidence>
<keyword evidence="8 15" id="KW-0418">Kinase</keyword>
<dbReference type="EC" id="2.7.13.3" evidence="3"/>
<dbReference type="SUPFAM" id="SSF47384">
    <property type="entry name" value="Homodimeric domain of signal transducing histidine kinase"/>
    <property type="match status" value="1"/>
</dbReference>
<dbReference type="SUPFAM" id="SSF55874">
    <property type="entry name" value="ATPase domain of HSP90 chaperone/DNA topoisomerase II/histidine kinase"/>
    <property type="match status" value="1"/>
</dbReference>
<evidence type="ECO:0000256" key="5">
    <source>
        <dbReference type="ARBA" id="ARBA00022679"/>
    </source>
</evidence>
<dbReference type="SUPFAM" id="SSF55781">
    <property type="entry name" value="GAF domain-like"/>
    <property type="match status" value="1"/>
</dbReference>
<accession>A0A5K7SC53</accession>
<dbReference type="InterPro" id="IPR003594">
    <property type="entry name" value="HATPase_dom"/>
</dbReference>
<evidence type="ECO:0000256" key="9">
    <source>
        <dbReference type="ARBA" id="ARBA00022840"/>
    </source>
</evidence>
<organism evidence="15 16">
    <name type="scientific">Aquipluma nitroreducens</name>
    <dbReference type="NCBI Taxonomy" id="2010828"/>
    <lineage>
        <taxon>Bacteria</taxon>
        <taxon>Pseudomonadati</taxon>
        <taxon>Bacteroidota</taxon>
        <taxon>Bacteroidia</taxon>
        <taxon>Marinilabiliales</taxon>
        <taxon>Prolixibacteraceae</taxon>
        <taxon>Aquipluma</taxon>
    </lineage>
</organism>
<dbReference type="InterPro" id="IPR052023">
    <property type="entry name" value="Histidine_kinase_KdpD"/>
</dbReference>
<evidence type="ECO:0000259" key="14">
    <source>
        <dbReference type="PROSITE" id="PS50109"/>
    </source>
</evidence>
<dbReference type="InterPro" id="IPR003852">
    <property type="entry name" value="Sig_transdc_His_kinase_KdpD_N"/>
</dbReference>
<evidence type="ECO:0000256" key="1">
    <source>
        <dbReference type="ARBA" id="ARBA00000085"/>
    </source>
</evidence>
<dbReference type="Gene3D" id="3.40.50.300">
    <property type="entry name" value="P-loop containing nucleotide triphosphate hydrolases"/>
    <property type="match status" value="1"/>
</dbReference>
<dbReference type="InterPro" id="IPR036890">
    <property type="entry name" value="HATPase_C_sf"/>
</dbReference>
<dbReference type="GO" id="GO:0005886">
    <property type="term" value="C:plasma membrane"/>
    <property type="evidence" value="ECO:0007669"/>
    <property type="project" value="TreeGrafter"/>
</dbReference>
<dbReference type="CDD" id="cd00082">
    <property type="entry name" value="HisKA"/>
    <property type="match status" value="1"/>
</dbReference>
<dbReference type="Pfam" id="PF13493">
    <property type="entry name" value="DUF4118"/>
    <property type="match status" value="1"/>
</dbReference>
<evidence type="ECO:0000256" key="8">
    <source>
        <dbReference type="ARBA" id="ARBA00022777"/>
    </source>
</evidence>
<dbReference type="Pfam" id="PF00512">
    <property type="entry name" value="HisKA"/>
    <property type="match status" value="1"/>
</dbReference>
<dbReference type="GO" id="GO:0005737">
    <property type="term" value="C:cytoplasm"/>
    <property type="evidence" value="ECO:0007669"/>
    <property type="project" value="UniProtKB-ARBA"/>
</dbReference>
<dbReference type="InterPro" id="IPR003661">
    <property type="entry name" value="HisK_dim/P_dom"/>
</dbReference>
<dbReference type="FunFam" id="3.40.50.300:FF:000483">
    <property type="entry name" value="Sensor histidine kinase KdpD"/>
    <property type="match status" value="1"/>
</dbReference>
<proteinExistence type="predicted"/>
<dbReference type="SMART" id="SM00387">
    <property type="entry name" value="HATPase_c"/>
    <property type="match status" value="1"/>
</dbReference>
<dbReference type="AlphaFoldDB" id="A0A5K7SC53"/>
<protein>
    <recommendedName>
        <fullName evidence="3">histidine kinase</fullName>
        <ecNumber evidence="3">2.7.13.3</ecNumber>
    </recommendedName>
</protein>
<feature type="domain" description="Histidine kinase" evidence="14">
    <location>
        <begin position="671"/>
        <end position="883"/>
    </location>
</feature>
<dbReference type="InterPro" id="IPR036097">
    <property type="entry name" value="HisK_dim/P_sf"/>
</dbReference>
<feature type="transmembrane region" description="Helical" evidence="13">
    <location>
        <begin position="480"/>
        <end position="499"/>
    </location>
</feature>
<dbReference type="GO" id="GO:0000155">
    <property type="term" value="F:phosphorelay sensor kinase activity"/>
    <property type="evidence" value="ECO:0007669"/>
    <property type="project" value="InterPro"/>
</dbReference>
<dbReference type="InterPro" id="IPR014729">
    <property type="entry name" value="Rossmann-like_a/b/a_fold"/>
</dbReference>
<dbReference type="KEGG" id="anf:AQPE_3238"/>
<evidence type="ECO:0000256" key="6">
    <source>
        <dbReference type="ARBA" id="ARBA00022692"/>
    </source>
</evidence>